<dbReference type="PANTHER" id="PTHR43029">
    <property type="entry name" value="AMMONIUM TRANSPORTER MEP2"/>
    <property type="match status" value="1"/>
</dbReference>
<evidence type="ECO:0000313" key="12">
    <source>
        <dbReference type="Proteomes" id="UP000632222"/>
    </source>
</evidence>
<feature type="transmembrane region" description="Helical" evidence="8">
    <location>
        <begin position="196"/>
        <end position="219"/>
    </location>
</feature>
<feature type="transmembrane region" description="Helical" evidence="8">
    <location>
        <begin position="264"/>
        <end position="283"/>
    </location>
</feature>
<feature type="domain" description="Ammonium transporter AmtB-like" evidence="10">
    <location>
        <begin position="38"/>
        <end position="440"/>
    </location>
</feature>
<evidence type="ECO:0000256" key="3">
    <source>
        <dbReference type="ARBA" id="ARBA00022448"/>
    </source>
</evidence>
<sequence length="457" mass="47949">MKRNTHLSLFGCSTLLALTTISHAQAAVPLTLDRGDTAWMLMSSALVLLMTPGLAFFYGGLTRTKSVLNTILMCFGTMGVVGVLWVLFGYSLAFGDNASSPYIGTLANLFMNGIDQNTLYGTFEAATGHAIPKYVFVMFQGMFAIITAALISGALVDRMKFSMFLLFVSLWSLLVYAPLAHWVWDASGWLFKMGALDFAGGTVVHISSGVSALVAATLLGERMKATKRLALPHNIPFVLLGAGLLWFGWFGFNAGSALGANGSASLAFITTSTATSAAMLGWLLWEAMRGQKPSAIGAATGSVVGLVAITPAAGFVSPGSAILIGLIASTCSFWVIQYKHRMRADDALDVFACHAVGGVVGSLLTGVFASRAVNGAYSGVLDGNWTQLGIQAVGVMAAILLAAAGTWLILKLLDAVFRIRVAPPHETAGLDVSEHAQPAYQEEQVPPLGAPAIVSGD</sequence>
<keyword evidence="12" id="KW-1185">Reference proteome</keyword>
<dbReference type="EMBL" id="BMOD01000003">
    <property type="protein sequence ID" value="GGJ29113.1"/>
    <property type="molecule type" value="Genomic_DNA"/>
</dbReference>
<evidence type="ECO:0000256" key="7">
    <source>
        <dbReference type="ARBA" id="ARBA00023177"/>
    </source>
</evidence>
<keyword evidence="9" id="KW-0732">Signal</keyword>
<dbReference type="InterPro" id="IPR029020">
    <property type="entry name" value="Ammonium/urea_transptr"/>
</dbReference>
<feature type="transmembrane region" description="Helical" evidence="8">
    <location>
        <begin position="36"/>
        <end position="58"/>
    </location>
</feature>
<comment type="similarity">
    <text evidence="2 8">Belongs to the ammonia transporter channel (TC 1.A.11.2) family.</text>
</comment>
<feature type="transmembrane region" description="Helical" evidence="8">
    <location>
        <begin position="319"/>
        <end position="336"/>
    </location>
</feature>
<dbReference type="Gene3D" id="1.10.3430.10">
    <property type="entry name" value="Ammonium transporter AmtB like domains"/>
    <property type="match status" value="1"/>
</dbReference>
<feature type="transmembrane region" description="Helical" evidence="8">
    <location>
        <begin position="295"/>
        <end position="313"/>
    </location>
</feature>
<reference evidence="12" key="1">
    <citation type="journal article" date="2019" name="Int. J. Syst. Evol. Microbiol.">
        <title>The Global Catalogue of Microorganisms (GCM) 10K type strain sequencing project: providing services to taxonomists for standard genome sequencing and annotation.</title>
        <authorList>
            <consortium name="The Broad Institute Genomics Platform"/>
            <consortium name="The Broad Institute Genome Sequencing Center for Infectious Disease"/>
            <person name="Wu L."/>
            <person name="Ma J."/>
        </authorList>
    </citation>
    <scope>NUCLEOTIDE SEQUENCE [LARGE SCALE GENOMIC DNA]</scope>
    <source>
        <strain evidence="12">JCM 14370</strain>
    </source>
</reference>
<proteinExistence type="inferred from homology"/>
<dbReference type="Pfam" id="PF00909">
    <property type="entry name" value="Ammonium_transp"/>
    <property type="match status" value="1"/>
</dbReference>
<evidence type="ECO:0000256" key="8">
    <source>
        <dbReference type="RuleBase" id="RU362002"/>
    </source>
</evidence>
<keyword evidence="5 8" id="KW-1133">Transmembrane helix</keyword>
<keyword evidence="4 8" id="KW-0812">Transmembrane</keyword>
<comment type="caution">
    <text evidence="11">The sequence shown here is derived from an EMBL/GenBank/DDBJ whole genome shotgun (WGS) entry which is preliminary data.</text>
</comment>
<feature type="chain" id="PRO_5045988083" description="Ammonium transporter" evidence="9">
    <location>
        <begin position="27"/>
        <end position="457"/>
    </location>
</feature>
<keyword evidence="7 8" id="KW-0924">Ammonia transport</keyword>
<comment type="subcellular location">
    <subcellularLocation>
        <location evidence="8">Cell membrane</location>
        <topology evidence="8">Multi-pass membrane protein</topology>
    </subcellularLocation>
    <subcellularLocation>
        <location evidence="1">Membrane</location>
        <topology evidence="1">Multi-pass membrane protein</topology>
    </subcellularLocation>
</comment>
<evidence type="ECO:0000259" key="10">
    <source>
        <dbReference type="Pfam" id="PF00909"/>
    </source>
</evidence>
<evidence type="ECO:0000313" key="11">
    <source>
        <dbReference type="EMBL" id="GGJ29113.1"/>
    </source>
</evidence>
<dbReference type="NCBIfam" id="TIGR00836">
    <property type="entry name" value="amt"/>
    <property type="match status" value="1"/>
</dbReference>
<name>A0ABQ2CXG3_9DEIO</name>
<organism evidence="11 12">
    <name type="scientific">Deinococcus roseus</name>
    <dbReference type="NCBI Taxonomy" id="392414"/>
    <lineage>
        <taxon>Bacteria</taxon>
        <taxon>Thermotogati</taxon>
        <taxon>Deinococcota</taxon>
        <taxon>Deinococci</taxon>
        <taxon>Deinococcales</taxon>
        <taxon>Deinococcaceae</taxon>
        <taxon>Deinococcus</taxon>
    </lineage>
</organism>
<dbReference type="InterPro" id="IPR024041">
    <property type="entry name" value="NH4_transpt_AmtB-like_dom"/>
</dbReference>
<feature type="signal peptide" evidence="9">
    <location>
        <begin position="1"/>
        <end position="26"/>
    </location>
</feature>
<feature type="transmembrane region" description="Helical" evidence="8">
    <location>
        <begin position="134"/>
        <end position="156"/>
    </location>
</feature>
<feature type="transmembrane region" description="Helical" evidence="8">
    <location>
        <begin position="388"/>
        <end position="410"/>
    </location>
</feature>
<evidence type="ECO:0000256" key="2">
    <source>
        <dbReference type="ARBA" id="ARBA00005887"/>
    </source>
</evidence>
<gene>
    <name evidence="11" type="ORF">GCM10008938_14030</name>
</gene>
<feature type="transmembrane region" description="Helical" evidence="8">
    <location>
        <begin position="348"/>
        <end position="368"/>
    </location>
</feature>
<accession>A0ABQ2CXG3</accession>
<feature type="transmembrane region" description="Helical" evidence="8">
    <location>
        <begin position="163"/>
        <end position="184"/>
    </location>
</feature>
<evidence type="ECO:0000256" key="5">
    <source>
        <dbReference type="ARBA" id="ARBA00022989"/>
    </source>
</evidence>
<dbReference type="InterPro" id="IPR001905">
    <property type="entry name" value="Ammonium_transpt"/>
</dbReference>
<evidence type="ECO:0000256" key="1">
    <source>
        <dbReference type="ARBA" id="ARBA00004141"/>
    </source>
</evidence>
<keyword evidence="3 8" id="KW-0813">Transport</keyword>
<dbReference type="RefSeq" id="WP_189001765.1">
    <property type="nucleotide sequence ID" value="NZ_BMOD01000003.1"/>
</dbReference>
<feature type="transmembrane region" description="Helical" evidence="8">
    <location>
        <begin position="70"/>
        <end position="93"/>
    </location>
</feature>
<protein>
    <recommendedName>
        <fullName evidence="8">Ammonium transporter</fullName>
    </recommendedName>
</protein>
<dbReference type="Proteomes" id="UP000632222">
    <property type="component" value="Unassembled WGS sequence"/>
</dbReference>
<evidence type="ECO:0000256" key="6">
    <source>
        <dbReference type="ARBA" id="ARBA00023136"/>
    </source>
</evidence>
<feature type="transmembrane region" description="Helical" evidence="8">
    <location>
        <begin position="231"/>
        <end position="252"/>
    </location>
</feature>
<evidence type="ECO:0000256" key="4">
    <source>
        <dbReference type="ARBA" id="ARBA00022692"/>
    </source>
</evidence>
<dbReference type="SUPFAM" id="SSF111352">
    <property type="entry name" value="Ammonium transporter"/>
    <property type="match status" value="1"/>
</dbReference>
<dbReference type="PANTHER" id="PTHR43029:SF10">
    <property type="entry name" value="AMMONIUM TRANSPORTER MEP2"/>
    <property type="match status" value="1"/>
</dbReference>
<keyword evidence="6 8" id="KW-0472">Membrane</keyword>
<evidence type="ECO:0000256" key="9">
    <source>
        <dbReference type="SAM" id="SignalP"/>
    </source>
</evidence>